<dbReference type="Gene3D" id="1.10.1760.20">
    <property type="match status" value="1"/>
</dbReference>
<feature type="transmembrane region" description="Helical" evidence="9">
    <location>
        <begin position="115"/>
        <end position="140"/>
    </location>
</feature>
<proteinExistence type="inferred from homology"/>
<name>A0ABX0RCR9_9GAMM</name>
<feature type="transmembrane region" description="Helical" evidence="9">
    <location>
        <begin position="55"/>
        <end position="72"/>
    </location>
</feature>
<dbReference type="PIRSF" id="PIRSF016661">
    <property type="entry name" value="BioY"/>
    <property type="match status" value="1"/>
</dbReference>
<dbReference type="PANTHER" id="PTHR34295:SF4">
    <property type="entry name" value="BIOTIN TRANSPORTER BIOY-RELATED"/>
    <property type="match status" value="1"/>
</dbReference>
<comment type="similarity">
    <text evidence="2 8">Belongs to the BioY family.</text>
</comment>
<gene>
    <name evidence="10" type="ORF">F3J40_06570</name>
</gene>
<keyword evidence="3 8" id="KW-0813">Transport</keyword>
<keyword evidence="4 8" id="KW-1003">Cell membrane</keyword>
<keyword evidence="6 9" id="KW-1133">Transmembrane helix</keyword>
<evidence type="ECO:0000313" key="11">
    <source>
        <dbReference type="Proteomes" id="UP001515683"/>
    </source>
</evidence>
<dbReference type="PANTHER" id="PTHR34295">
    <property type="entry name" value="BIOTIN TRANSPORTER BIOY"/>
    <property type="match status" value="1"/>
</dbReference>
<organism evidence="10 11">
    <name type="scientific">Candidatus Pantoea multigeneris</name>
    <dbReference type="NCBI Taxonomy" id="2608357"/>
    <lineage>
        <taxon>Bacteria</taxon>
        <taxon>Pseudomonadati</taxon>
        <taxon>Pseudomonadota</taxon>
        <taxon>Gammaproteobacteria</taxon>
        <taxon>Enterobacterales</taxon>
        <taxon>Erwiniaceae</taxon>
        <taxon>Pantoea</taxon>
    </lineage>
</organism>
<comment type="caution">
    <text evidence="10">The sequence shown here is derived from an EMBL/GenBank/DDBJ whole genome shotgun (WGS) entry which is preliminary data.</text>
</comment>
<dbReference type="EMBL" id="VWXF01000002">
    <property type="protein sequence ID" value="NIF21269.1"/>
    <property type="molecule type" value="Genomic_DNA"/>
</dbReference>
<dbReference type="Proteomes" id="UP001515683">
    <property type="component" value="Unassembled WGS sequence"/>
</dbReference>
<reference evidence="10 11" key="1">
    <citation type="journal article" date="2019" name="bioRxiv">
        <title>Bacteria contribute to plant secondary compound degradation in a generalist herbivore system.</title>
        <authorList>
            <person name="Francoeur C.B."/>
            <person name="Khadempour L."/>
            <person name="Moreira-Soto R.D."/>
            <person name="Gotting K."/>
            <person name="Book A.J."/>
            <person name="Pinto-Tomas A.A."/>
            <person name="Keefover-Ring K."/>
            <person name="Currie C.R."/>
        </authorList>
    </citation>
    <scope>NUCLEOTIDE SEQUENCE [LARGE SCALE GENOMIC DNA]</scope>
    <source>
        <strain evidence="10">Acro-835</strain>
    </source>
</reference>
<feature type="transmembrane region" description="Helical" evidence="9">
    <location>
        <begin position="30"/>
        <end position="48"/>
    </location>
</feature>
<evidence type="ECO:0000313" key="10">
    <source>
        <dbReference type="EMBL" id="NIF21269.1"/>
    </source>
</evidence>
<feature type="transmembrane region" description="Helical" evidence="9">
    <location>
        <begin position="146"/>
        <end position="167"/>
    </location>
</feature>
<keyword evidence="11" id="KW-1185">Reference proteome</keyword>
<evidence type="ECO:0000256" key="4">
    <source>
        <dbReference type="ARBA" id="ARBA00022475"/>
    </source>
</evidence>
<accession>A0ABX0RCR9</accession>
<dbReference type="Pfam" id="PF02632">
    <property type="entry name" value="BioY"/>
    <property type="match status" value="1"/>
</dbReference>
<evidence type="ECO:0000256" key="3">
    <source>
        <dbReference type="ARBA" id="ARBA00022448"/>
    </source>
</evidence>
<evidence type="ECO:0000256" key="7">
    <source>
        <dbReference type="ARBA" id="ARBA00023136"/>
    </source>
</evidence>
<evidence type="ECO:0000256" key="9">
    <source>
        <dbReference type="SAM" id="Phobius"/>
    </source>
</evidence>
<keyword evidence="5 9" id="KW-0812">Transmembrane</keyword>
<evidence type="ECO:0000256" key="1">
    <source>
        <dbReference type="ARBA" id="ARBA00004651"/>
    </source>
</evidence>
<evidence type="ECO:0000256" key="8">
    <source>
        <dbReference type="PIRNR" id="PIRNR016661"/>
    </source>
</evidence>
<evidence type="ECO:0000256" key="5">
    <source>
        <dbReference type="ARBA" id="ARBA00022692"/>
    </source>
</evidence>
<keyword evidence="7 8" id="KW-0472">Membrane</keyword>
<dbReference type="InterPro" id="IPR003784">
    <property type="entry name" value="BioY"/>
</dbReference>
<sequence length="177" mass="18431">MTTKDIVLIALFAALTAAMGLFPAFNIPMIGVPITVQTFGFMLAGALIGAKRGALAMLLFVLLLAVGFPLLSGGRGGLGIFLGPSGGYILAWPLVAGLIGLLYSKLKQPTPWQEFLIMVAGGIVLEYAIGIPWVAVAAHLPLAKAALGSAAFIPGDIVKIVLAILIIRPVRRAFPGW</sequence>
<evidence type="ECO:0000256" key="2">
    <source>
        <dbReference type="ARBA" id="ARBA00010692"/>
    </source>
</evidence>
<dbReference type="RefSeq" id="WP_167013120.1">
    <property type="nucleotide sequence ID" value="NZ_VWXF01000002.1"/>
</dbReference>
<protein>
    <recommendedName>
        <fullName evidence="8">Biotin transporter</fullName>
    </recommendedName>
</protein>
<feature type="transmembrane region" description="Helical" evidence="9">
    <location>
        <begin position="78"/>
        <end position="103"/>
    </location>
</feature>
<evidence type="ECO:0000256" key="6">
    <source>
        <dbReference type="ARBA" id="ARBA00022989"/>
    </source>
</evidence>
<comment type="subcellular location">
    <subcellularLocation>
        <location evidence="1 8">Cell membrane</location>
        <topology evidence="1 8">Multi-pass membrane protein</topology>
    </subcellularLocation>
</comment>